<keyword evidence="10" id="KW-0627">Porphyrin biosynthesis</keyword>
<dbReference type="InterPro" id="IPR000878">
    <property type="entry name" value="4pyrrol_Mease"/>
</dbReference>
<dbReference type="GO" id="GO:0004851">
    <property type="term" value="F:uroporphyrin-III C-methyltransferase activity"/>
    <property type="evidence" value="ECO:0007669"/>
    <property type="project" value="InterPro"/>
</dbReference>
<dbReference type="InterPro" id="IPR012409">
    <property type="entry name" value="Sirohaem_synth"/>
</dbReference>
<gene>
    <name evidence="18" type="primary">cysG_2</name>
    <name evidence="18" type="ORF">GJW-30_1_00822</name>
</gene>
<dbReference type="FunFam" id="3.40.1010.10:FF:000001">
    <property type="entry name" value="Siroheme synthase"/>
    <property type="match status" value="1"/>
</dbReference>
<feature type="active site" description="Proton acceptor" evidence="14">
    <location>
        <position position="265"/>
    </location>
</feature>
<evidence type="ECO:0000256" key="3">
    <source>
        <dbReference type="ARBA" id="ARBA00022573"/>
    </source>
</evidence>
<dbReference type="GO" id="GO:0009236">
    <property type="term" value="P:cobalamin biosynthetic process"/>
    <property type="evidence" value="ECO:0007669"/>
    <property type="project" value="UniProtKB-KW"/>
</dbReference>
<dbReference type="PROSITE" id="PS00840">
    <property type="entry name" value="SUMT_2"/>
    <property type="match status" value="1"/>
</dbReference>
<accession>A0A0S3PQU2</accession>
<evidence type="ECO:0000256" key="2">
    <source>
        <dbReference type="ARBA" id="ARBA00005879"/>
    </source>
</evidence>
<proteinExistence type="inferred from homology"/>
<evidence type="ECO:0000256" key="1">
    <source>
        <dbReference type="ARBA" id="ARBA00005010"/>
    </source>
</evidence>
<dbReference type="GO" id="GO:0019354">
    <property type="term" value="P:siroheme biosynthetic process"/>
    <property type="evidence" value="ECO:0007669"/>
    <property type="project" value="UniProtKB-UniPathway"/>
</dbReference>
<evidence type="ECO:0000256" key="10">
    <source>
        <dbReference type="ARBA" id="ARBA00023244"/>
    </source>
</evidence>
<organism evidence="18 19">
    <name type="scientific">Variibacter gotjawalensis</name>
    <dbReference type="NCBI Taxonomy" id="1333996"/>
    <lineage>
        <taxon>Bacteria</taxon>
        <taxon>Pseudomonadati</taxon>
        <taxon>Pseudomonadota</taxon>
        <taxon>Alphaproteobacteria</taxon>
        <taxon>Hyphomicrobiales</taxon>
        <taxon>Nitrobacteraceae</taxon>
        <taxon>Variibacter</taxon>
    </lineage>
</organism>
<dbReference type="InterPro" id="IPR014776">
    <property type="entry name" value="4pyrrole_Mease_sub2"/>
</dbReference>
<evidence type="ECO:0000313" key="19">
    <source>
        <dbReference type="Proteomes" id="UP000236884"/>
    </source>
</evidence>
<dbReference type="PANTHER" id="PTHR45790">
    <property type="entry name" value="SIROHEME SYNTHASE-RELATED"/>
    <property type="match status" value="1"/>
</dbReference>
<dbReference type="Pfam" id="PF10414">
    <property type="entry name" value="CysG_dimeriser"/>
    <property type="match status" value="1"/>
</dbReference>
<dbReference type="EMBL" id="AP014946">
    <property type="protein sequence ID" value="BAT58298.1"/>
    <property type="molecule type" value="Genomic_DNA"/>
</dbReference>
<dbReference type="GO" id="GO:0032259">
    <property type="term" value="P:methylation"/>
    <property type="evidence" value="ECO:0007669"/>
    <property type="project" value="UniProtKB-KW"/>
</dbReference>
<keyword evidence="3" id="KW-0169">Cobalamin biosynthesis</keyword>
<keyword evidence="9" id="KW-0456">Lyase</keyword>
<dbReference type="GO" id="GO:0051287">
    <property type="term" value="F:NAD binding"/>
    <property type="evidence" value="ECO:0007669"/>
    <property type="project" value="InterPro"/>
</dbReference>
<comment type="pathway">
    <text evidence="1">Porphyrin-containing compound metabolism; siroheme biosynthesis; sirohydrochlorin from precorrin-2: step 1/1.</text>
</comment>
<dbReference type="InterPro" id="IPR036291">
    <property type="entry name" value="NAD(P)-bd_dom_sf"/>
</dbReference>
<evidence type="ECO:0000313" key="18">
    <source>
        <dbReference type="EMBL" id="BAT58298.1"/>
    </source>
</evidence>
<feature type="active site" description="Proton donor" evidence="14">
    <location>
        <position position="287"/>
    </location>
</feature>
<dbReference type="NCBIfam" id="NF007922">
    <property type="entry name" value="PRK10637.1"/>
    <property type="match status" value="1"/>
</dbReference>
<dbReference type="InterPro" id="IPR019478">
    <property type="entry name" value="Sirohaem_synthase_dimer_dom"/>
</dbReference>
<dbReference type="InterPro" id="IPR014777">
    <property type="entry name" value="4pyrrole_Mease_sub1"/>
</dbReference>
<keyword evidence="6" id="KW-0949">S-adenosyl-L-methionine</keyword>
<dbReference type="InterPro" id="IPR006366">
    <property type="entry name" value="CobA/CysG_C"/>
</dbReference>
<evidence type="ECO:0000256" key="14">
    <source>
        <dbReference type="PIRSR" id="PIRSR036426-1"/>
    </source>
</evidence>
<dbReference type="Pfam" id="PF13241">
    <property type="entry name" value="NAD_binding_7"/>
    <property type="match status" value="1"/>
</dbReference>
<dbReference type="PIRSF" id="PIRSF036426">
    <property type="entry name" value="Sirohaem_synth"/>
    <property type="match status" value="1"/>
</dbReference>
<reference evidence="18 19" key="1">
    <citation type="submission" date="2015-08" db="EMBL/GenBank/DDBJ databases">
        <title>Investigation of the bacterial diversity of lava forest soil.</title>
        <authorList>
            <person name="Lee J.S."/>
        </authorList>
    </citation>
    <scope>NUCLEOTIDE SEQUENCE [LARGE SCALE GENOMIC DNA]</scope>
    <source>
        <strain evidence="18 19">GJW-30</strain>
    </source>
</reference>
<protein>
    <submittedName>
        <fullName evidence="18">Siroheme synthase</fullName>
    </submittedName>
</protein>
<dbReference type="Gene3D" id="3.40.1010.10">
    <property type="entry name" value="Cobalt-precorrin-4 Transmethylase, Domain 1"/>
    <property type="match status" value="1"/>
</dbReference>
<evidence type="ECO:0000256" key="6">
    <source>
        <dbReference type="ARBA" id="ARBA00022691"/>
    </source>
</evidence>
<evidence type="ECO:0000256" key="15">
    <source>
        <dbReference type="RuleBase" id="RU003960"/>
    </source>
</evidence>
<keyword evidence="7" id="KW-0560">Oxidoreductase</keyword>
<dbReference type="SUPFAM" id="SSF75615">
    <property type="entry name" value="Siroheme synthase middle domains-like"/>
    <property type="match status" value="1"/>
</dbReference>
<dbReference type="Gene3D" id="3.40.50.720">
    <property type="entry name" value="NAD(P)-binding Rossmann-like Domain"/>
    <property type="match status" value="1"/>
</dbReference>
<evidence type="ECO:0000256" key="4">
    <source>
        <dbReference type="ARBA" id="ARBA00022603"/>
    </source>
</evidence>
<dbReference type="NCBIfam" id="TIGR01470">
    <property type="entry name" value="cysG_Nterm"/>
    <property type="match status" value="1"/>
</dbReference>
<evidence type="ECO:0000256" key="5">
    <source>
        <dbReference type="ARBA" id="ARBA00022679"/>
    </source>
</evidence>
<feature type="domain" description="Tetrapyrrole methylase" evidence="16">
    <location>
        <begin position="235"/>
        <end position="438"/>
    </location>
</feature>
<dbReference type="RefSeq" id="WP_096351985.1">
    <property type="nucleotide sequence ID" value="NZ_AP014946.1"/>
</dbReference>
<evidence type="ECO:0000259" key="16">
    <source>
        <dbReference type="Pfam" id="PF00590"/>
    </source>
</evidence>
<dbReference type="CDD" id="cd11642">
    <property type="entry name" value="SUMT"/>
    <property type="match status" value="1"/>
</dbReference>
<dbReference type="UniPathway" id="UPA00262">
    <property type="reaction ID" value="UER00211"/>
</dbReference>
<dbReference type="AlphaFoldDB" id="A0A0S3PQU2"/>
<evidence type="ECO:0000256" key="12">
    <source>
        <dbReference type="ARBA" id="ARBA00025705"/>
    </source>
</evidence>
<dbReference type="InterPro" id="IPR050161">
    <property type="entry name" value="Siro_Cobalamin_biosynth"/>
</dbReference>
<dbReference type="InterPro" id="IPR003043">
    <property type="entry name" value="Uropor_MeTrfase_CS"/>
</dbReference>
<dbReference type="PANTHER" id="PTHR45790:SF3">
    <property type="entry name" value="S-ADENOSYL-L-METHIONINE-DEPENDENT UROPORPHYRINOGEN III METHYLTRANSFERASE, CHLOROPLASTIC"/>
    <property type="match status" value="1"/>
</dbReference>
<dbReference type="GO" id="GO:0043115">
    <property type="term" value="F:precorrin-2 dehydrogenase activity"/>
    <property type="evidence" value="ECO:0007669"/>
    <property type="project" value="UniProtKB-EC"/>
</dbReference>
<keyword evidence="5 15" id="KW-0808">Transferase</keyword>
<keyword evidence="4 15" id="KW-0489">Methyltransferase</keyword>
<keyword evidence="11" id="KW-0511">Multifunctional enzyme</keyword>
<dbReference type="OrthoDB" id="9815856at2"/>
<dbReference type="SUPFAM" id="SSF53790">
    <property type="entry name" value="Tetrapyrrole methylase"/>
    <property type="match status" value="1"/>
</dbReference>
<evidence type="ECO:0000256" key="11">
    <source>
        <dbReference type="ARBA" id="ARBA00023268"/>
    </source>
</evidence>
<sequence>MNQYVAPQETRPARLATLPKLPIFMDLIGKRVLIAGGSDMVAWKAELFSAAGAIVQVYADEICHELSSLIDSGREIYWTPRRWRAGDFDHVWLAITEGGDDRDEFCASARSRGVLVNVIDQPDACDFQFGTIVNRAPVVIGISTDGAAPILGQAIRRKIEAVLPKGLGAWTAAAKQFRKRLKDIVPERAGRRRFWEAFVNVTFVSQADEDARLEKLEDIARGIANDDAPAQVGEVIIVGAGPGDPELLTMRAVRELQAADVIVYDRLVSVDALELGRREARRILVGKKGHGATVSQSDINALLVKLAKDGHRVVRLKGGDPAVFGRTSEELSALRAEKIPARVIPGVTTASAAAASLGISLTQRQIAQRVQFVTGHDSNGGLPPDLDIAALADPRATTVVYMGAKTLSILSQRLLEQGAAAETPVAIGRGVTHRGEAWDFSTVGALAASAPRGSDQPTIVIVGGVVNEAAA</sequence>
<evidence type="ECO:0000256" key="7">
    <source>
        <dbReference type="ARBA" id="ARBA00023002"/>
    </source>
</evidence>
<dbReference type="PROSITE" id="PS00839">
    <property type="entry name" value="SUMT_1"/>
    <property type="match status" value="1"/>
</dbReference>
<dbReference type="InterPro" id="IPR035996">
    <property type="entry name" value="4pyrrol_Methylase_sf"/>
</dbReference>
<evidence type="ECO:0000256" key="13">
    <source>
        <dbReference type="ARBA" id="ARBA00047561"/>
    </source>
</evidence>
<comment type="similarity">
    <text evidence="2 15">Belongs to the precorrin methyltransferase family.</text>
</comment>
<comment type="catalytic activity">
    <reaction evidence="13">
        <text>precorrin-2 + NAD(+) = sirohydrochlorin + NADH + 2 H(+)</text>
        <dbReference type="Rhea" id="RHEA:15613"/>
        <dbReference type="ChEBI" id="CHEBI:15378"/>
        <dbReference type="ChEBI" id="CHEBI:57540"/>
        <dbReference type="ChEBI" id="CHEBI:57945"/>
        <dbReference type="ChEBI" id="CHEBI:58351"/>
        <dbReference type="ChEBI" id="CHEBI:58827"/>
        <dbReference type="EC" id="1.3.1.76"/>
    </reaction>
</comment>
<dbReference type="GO" id="GO:0051266">
    <property type="term" value="F:sirohydrochlorin ferrochelatase activity"/>
    <property type="evidence" value="ECO:0007669"/>
    <property type="project" value="InterPro"/>
</dbReference>
<dbReference type="NCBIfam" id="TIGR01469">
    <property type="entry name" value="cobA_cysG_Cterm"/>
    <property type="match status" value="1"/>
</dbReference>
<comment type="pathway">
    <text evidence="12">Porphyrin-containing compound metabolism; siroheme biosynthesis; precorrin-2 from uroporphyrinogen III: step 1/1.</text>
</comment>
<dbReference type="InterPro" id="IPR006367">
    <property type="entry name" value="Sirohaem_synthase_N"/>
</dbReference>
<dbReference type="Proteomes" id="UP000236884">
    <property type="component" value="Chromosome"/>
</dbReference>
<dbReference type="KEGG" id="vgo:GJW-30_1_00822"/>
<evidence type="ECO:0000256" key="9">
    <source>
        <dbReference type="ARBA" id="ARBA00023239"/>
    </source>
</evidence>
<dbReference type="SUPFAM" id="SSF51735">
    <property type="entry name" value="NAD(P)-binding Rossmann-fold domains"/>
    <property type="match status" value="1"/>
</dbReference>
<evidence type="ECO:0000259" key="17">
    <source>
        <dbReference type="Pfam" id="PF10414"/>
    </source>
</evidence>
<evidence type="ECO:0000256" key="8">
    <source>
        <dbReference type="ARBA" id="ARBA00023027"/>
    </source>
</evidence>
<dbReference type="Gene3D" id="3.30.950.10">
    <property type="entry name" value="Methyltransferase, Cobalt-precorrin-4 Transmethylase, Domain 2"/>
    <property type="match status" value="1"/>
</dbReference>
<name>A0A0S3PQU2_9BRAD</name>
<feature type="domain" description="Sirohaem synthase dimerisation" evidence="17">
    <location>
        <begin position="167"/>
        <end position="207"/>
    </location>
</feature>
<dbReference type="Pfam" id="PF00590">
    <property type="entry name" value="TP_methylase"/>
    <property type="match status" value="1"/>
</dbReference>
<keyword evidence="19" id="KW-1185">Reference proteome</keyword>
<dbReference type="NCBIfam" id="NF004790">
    <property type="entry name" value="PRK06136.1"/>
    <property type="match status" value="1"/>
</dbReference>
<keyword evidence="8" id="KW-0520">NAD</keyword>
<dbReference type="Gene3D" id="3.30.160.110">
    <property type="entry name" value="Siroheme synthase, domain 2"/>
    <property type="match status" value="1"/>
</dbReference>